<evidence type="ECO:0000256" key="2">
    <source>
        <dbReference type="SAM" id="MobiDB-lite"/>
    </source>
</evidence>
<dbReference type="Gene3D" id="1.20.1260.60">
    <property type="entry name" value="Vacuolar protein sorting-associated protein Ist1"/>
    <property type="match status" value="2"/>
</dbReference>
<dbReference type="InterPro" id="IPR042277">
    <property type="entry name" value="IST1-like"/>
</dbReference>
<protein>
    <submittedName>
        <fullName evidence="3">Uncharacterized protein</fullName>
    </submittedName>
</protein>
<dbReference type="Pfam" id="PF03398">
    <property type="entry name" value="Ist1"/>
    <property type="match status" value="1"/>
</dbReference>
<evidence type="ECO:0000313" key="3">
    <source>
        <dbReference type="EMBL" id="GMN38781.1"/>
    </source>
</evidence>
<dbReference type="AlphaFoldDB" id="A0AA88AEB7"/>
<dbReference type="InterPro" id="IPR005061">
    <property type="entry name" value="Ist1"/>
</dbReference>
<accession>A0AA88AEB7</accession>
<feature type="compositionally biased region" description="Basic and acidic residues" evidence="2">
    <location>
        <begin position="341"/>
        <end position="363"/>
    </location>
</feature>
<evidence type="ECO:0000313" key="4">
    <source>
        <dbReference type="Proteomes" id="UP001187192"/>
    </source>
</evidence>
<reference evidence="3" key="1">
    <citation type="submission" date="2023-07" db="EMBL/GenBank/DDBJ databases">
        <title>draft genome sequence of fig (Ficus carica).</title>
        <authorList>
            <person name="Takahashi T."/>
            <person name="Nishimura K."/>
        </authorList>
    </citation>
    <scope>NUCLEOTIDE SEQUENCE</scope>
</reference>
<dbReference type="PANTHER" id="PTHR12161:SF16">
    <property type="entry name" value="REGULATOR OF VPS4 ACTIVITY IN THE MVB PATHWAY PROTEIN"/>
    <property type="match status" value="1"/>
</dbReference>
<gene>
    <name evidence="3" type="ORF">TIFTF001_008008</name>
</gene>
<comment type="similarity">
    <text evidence="1">Belongs to the IST1 family.</text>
</comment>
<feature type="region of interest" description="Disordered" evidence="2">
    <location>
        <begin position="240"/>
        <end position="377"/>
    </location>
</feature>
<organism evidence="3 4">
    <name type="scientific">Ficus carica</name>
    <name type="common">Common fig</name>
    <dbReference type="NCBI Taxonomy" id="3494"/>
    <lineage>
        <taxon>Eukaryota</taxon>
        <taxon>Viridiplantae</taxon>
        <taxon>Streptophyta</taxon>
        <taxon>Embryophyta</taxon>
        <taxon>Tracheophyta</taxon>
        <taxon>Spermatophyta</taxon>
        <taxon>Magnoliopsida</taxon>
        <taxon>eudicotyledons</taxon>
        <taxon>Gunneridae</taxon>
        <taxon>Pentapetalae</taxon>
        <taxon>rosids</taxon>
        <taxon>fabids</taxon>
        <taxon>Rosales</taxon>
        <taxon>Moraceae</taxon>
        <taxon>Ficeae</taxon>
        <taxon>Ficus</taxon>
    </lineage>
</organism>
<sequence length="377" mass="42200">MRNKFGSLLGRSLKTSKFKPLVSLAISRLAVLKNQRQVRFSQARSDVLQLLQLGNHDRALLRVEHVIKEQNMLDVYDMIEKYCNLLIERTHLIEHERCGDFPELHEIRAILTSHFGKEFAARAVELRNNCGVNLTMIQKLSTRQPILENRMTVLKEIAAENSIVLQLEEAAFFSTQEKTDVQKNQHQPAPKTGLHILPEDLEDGKFSGKYKDVADAAQAAFESAAFAAAAARAAVELSRFGHDSDSQDSPGSRQGKSADRNEPMKLESELEEEKIPVENQTVRLKRSFSSSSSDDMNQANPSGKDVVFDDSDSETVDVKNNTSASDMKIPPRFQAGLKADSIQHSREKEAAGSEGESEPRLNLEKGPFSVRTWRLRG</sequence>
<proteinExistence type="inferred from homology"/>
<evidence type="ECO:0000256" key="1">
    <source>
        <dbReference type="ARBA" id="ARBA00005536"/>
    </source>
</evidence>
<keyword evidence="4" id="KW-1185">Reference proteome</keyword>
<comment type="caution">
    <text evidence="3">The sequence shown here is derived from an EMBL/GenBank/DDBJ whole genome shotgun (WGS) entry which is preliminary data.</text>
</comment>
<feature type="compositionally biased region" description="Basic and acidic residues" evidence="2">
    <location>
        <begin position="256"/>
        <end position="276"/>
    </location>
</feature>
<dbReference type="EMBL" id="BTGU01000008">
    <property type="protein sequence ID" value="GMN38781.1"/>
    <property type="molecule type" value="Genomic_DNA"/>
</dbReference>
<dbReference type="PANTHER" id="PTHR12161">
    <property type="entry name" value="IST1 FAMILY MEMBER"/>
    <property type="match status" value="1"/>
</dbReference>
<name>A0AA88AEB7_FICCA</name>
<dbReference type="GO" id="GO:0015031">
    <property type="term" value="P:protein transport"/>
    <property type="evidence" value="ECO:0007669"/>
    <property type="project" value="InterPro"/>
</dbReference>
<dbReference type="Proteomes" id="UP001187192">
    <property type="component" value="Unassembled WGS sequence"/>
</dbReference>